<proteinExistence type="inferred from homology"/>
<evidence type="ECO:0000256" key="3">
    <source>
        <dbReference type="ARBA" id="ARBA00004922"/>
    </source>
</evidence>
<sequence>MRASSSSSSFFFFFDSVSSSSLVSCALVMALSSSKFLKSYGYDLLLGSIAAFYVFTVPYTKVEESFNVQATHDILYHRHHIDKYDHLEFPGVVPRTFLGALLVSTVASPVILIINLMHFPKLYALFAVRMALGCIVLSTLRLFRLQVRDKFGQQVEAFFVILTTLQFHLLFYCSRPLPNIFALGVVNLAYAFWLKGKFYSALNCLIFATVVFRCDILLLICPLGLELLLTKSITIWGTLKHCIWFALVCIGLTILIDSIFWRRLLWPEFEVFWFNSVLNRSSEWVYSKLPHKELRFIISSVPIFNLSAAIAANRILGCTAITFMASYENYPSGHALRNLHQIEEGIPLGELVQRNFTYLITEHPAVNGFKCLFTIDGFSKVRFQPGFPPISMIREPKVYAHGNESNKDDINRNWPGLSNLCNRSTKQAWKEEEFSMFQKSIKTLVLIHHHLSNPSFMANYGTVQRPSTTSASPSLGEPYDPKNSTRKNLSVSDFKHLWPFNIPTTSESAAVRIIRNLGDFGLFYALFIWIGLFISLIPERKVSLIYLVIMTYITSVYLLVLRALPMSIDLNRFIDKKVVLFILAIVTMVELILTKAGLHLLATLGCGVPIILVHAVFTIRSELSVGGEDAVEGVPLMNSSETESVDIA</sequence>
<dbReference type="PANTHER" id="PTHR22760:SF1">
    <property type="entry name" value="DOL-P-MAN:MAN(7)GLCNAC(2)-PP-DOL ALPHA-1,6-MANNOSYLTRANSFERASE"/>
    <property type="match status" value="1"/>
</dbReference>
<evidence type="ECO:0000256" key="12">
    <source>
        <dbReference type="ARBA" id="ARBA00044721"/>
    </source>
</evidence>
<evidence type="ECO:0000256" key="13">
    <source>
        <dbReference type="ARBA" id="ARBA00048899"/>
    </source>
</evidence>
<dbReference type="GO" id="GO:0006487">
    <property type="term" value="P:protein N-linked glycosylation"/>
    <property type="evidence" value="ECO:0007669"/>
    <property type="project" value="TreeGrafter"/>
</dbReference>
<dbReference type="Proteomes" id="UP000525078">
    <property type="component" value="Unassembled WGS sequence"/>
</dbReference>
<comment type="function">
    <text evidence="12">Mannosyltransferase that operates in the biosynthetic pathway of dolichol-linked oligosaccharides, the glycan precursors employed in protein asparagine (N)-glycosylation. The assembly of dolichol-linked oligosaccharides begins on the cytosolic side of the endoplasmic reticulum membrane and finishes in its lumen. The sequential addition of sugars to dolichol pyrophosphate produces dolichol-linked oligosaccharides containing fourteen sugars, including two GlcNAcs, nine mannoses and three glucoses. Once assembled, the oligosaccharide is transferred from the lipid to nascent proteins by oligosaccharyltransferases. In the lumen of the endoplasmic reticulum, adds the eighth mannose residue in an alpha-1,6 linkage onto Man(7)GlcNAc(2)-PP-dolichol to produce Man(8)GlcNAc(2)-PP-dolichol.</text>
</comment>
<evidence type="ECO:0000256" key="7">
    <source>
        <dbReference type="ARBA" id="ARBA00022679"/>
    </source>
</evidence>
<protein>
    <recommendedName>
        <fullName evidence="14">Mannosyltransferase</fullName>
        <ecNumber evidence="14">2.4.1.-</ecNumber>
    </recommendedName>
</protein>
<dbReference type="GO" id="GO:0005789">
    <property type="term" value="C:endoplasmic reticulum membrane"/>
    <property type="evidence" value="ECO:0007669"/>
    <property type="project" value="UniProtKB-SubCell"/>
</dbReference>
<keyword evidence="7" id="KW-0808">Transferase</keyword>
<comment type="similarity">
    <text evidence="4">Belongs to the PRA1 family.</text>
</comment>
<dbReference type="EC" id="2.4.1.-" evidence="14"/>
<feature type="transmembrane region" description="Helical" evidence="14">
    <location>
        <begin position="296"/>
        <end position="316"/>
    </location>
</feature>
<feature type="transmembrane region" description="Helical" evidence="14">
    <location>
        <begin position="577"/>
        <end position="594"/>
    </location>
</feature>
<organism evidence="16 17">
    <name type="scientific">Cannabis sativa</name>
    <name type="common">Hemp</name>
    <name type="synonym">Marijuana</name>
    <dbReference type="NCBI Taxonomy" id="3483"/>
    <lineage>
        <taxon>Eukaryota</taxon>
        <taxon>Viridiplantae</taxon>
        <taxon>Streptophyta</taxon>
        <taxon>Embryophyta</taxon>
        <taxon>Tracheophyta</taxon>
        <taxon>Spermatophyta</taxon>
        <taxon>Magnoliopsida</taxon>
        <taxon>eudicotyledons</taxon>
        <taxon>Gunneridae</taxon>
        <taxon>Pentapetalae</taxon>
        <taxon>rosids</taxon>
        <taxon>fabids</taxon>
        <taxon>Rosales</taxon>
        <taxon>Cannabaceae</taxon>
        <taxon>Cannabis</taxon>
    </lineage>
</organism>
<feature type="transmembrane region" description="Helical" evidence="14">
    <location>
        <begin position="600"/>
        <end position="619"/>
    </location>
</feature>
<keyword evidence="11 14" id="KW-0472">Membrane</keyword>
<evidence type="ECO:0000256" key="10">
    <source>
        <dbReference type="ARBA" id="ARBA00022989"/>
    </source>
</evidence>
<reference evidence="16 17" key="1">
    <citation type="journal article" date="2020" name="bioRxiv">
        <title>Sequence and annotation of 42 cannabis genomes reveals extensive copy number variation in cannabinoid synthesis and pathogen resistance genes.</title>
        <authorList>
            <person name="Mckernan K.J."/>
            <person name="Helbert Y."/>
            <person name="Kane L.T."/>
            <person name="Ebling H."/>
            <person name="Zhang L."/>
            <person name="Liu B."/>
            <person name="Eaton Z."/>
            <person name="Mclaughlin S."/>
            <person name="Kingan S."/>
            <person name="Baybayan P."/>
            <person name="Concepcion G."/>
            <person name="Jordan M."/>
            <person name="Riva A."/>
            <person name="Barbazuk W."/>
            <person name="Harkins T."/>
        </authorList>
    </citation>
    <scope>NUCLEOTIDE SEQUENCE [LARGE SCALE GENOMIC DNA]</scope>
    <source>
        <strain evidence="17">cv. Jamaican Lion 4</strain>
        <tissue evidence="16">Leaf</tissue>
    </source>
</reference>
<feature type="transmembrane region" description="Helical" evidence="14">
    <location>
        <begin position="180"/>
        <end position="199"/>
    </location>
</feature>
<keyword evidence="6 14" id="KW-0328">Glycosyltransferase</keyword>
<evidence type="ECO:0000313" key="16">
    <source>
        <dbReference type="EMBL" id="KAF4395195.1"/>
    </source>
</evidence>
<evidence type="ECO:0000256" key="11">
    <source>
        <dbReference type="ARBA" id="ARBA00023136"/>
    </source>
</evidence>
<dbReference type="GO" id="GO:0016192">
    <property type="term" value="P:vesicle-mediated transport"/>
    <property type="evidence" value="ECO:0007669"/>
    <property type="project" value="UniProtKB-ARBA"/>
</dbReference>
<dbReference type="Pfam" id="PF03208">
    <property type="entry name" value="PRA1"/>
    <property type="match status" value="1"/>
</dbReference>
<comment type="subcellular location">
    <subcellularLocation>
        <location evidence="2 14">Endoplasmic reticulum membrane</location>
        <topology evidence="2 14">Multi-pass membrane protein</topology>
    </subcellularLocation>
</comment>
<comment type="pathway">
    <text evidence="3">Protein modification; protein glycosylation.</text>
</comment>
<dbReference type="Pfam" id="PF03901">
    <property type="entry name" value="Glyco_transf_22"/>
    <property type="match status" value="1"/>
</dbReference>
<feature type="transmembrane region" description="Helical" evidence="14">
    <location>
        <begin position="520"/>
        <end position="538"/>
    </location>
</feature>
<gene>
    <name evidence="16" type="ORF">F8388_001582</name>
</gene>
<comment type="function">
    <text evidence="1">May be involved in both secretory and endocytic intracellular trafficking in the endosomal/prevacuolar compartments.</text>
</comment>
<comment type="catalytic activity">
    <reaction evidence="13">
        <text>an alpha-D-Man-(1-&gt;2)-alpha-D-Man-(1-&gt;2)-alpha-D-Man-(1-&gt;3)-[alpha-D-Man-(1-&gt;2)-alpha-D-Man-(1-&gt;3)-alpha-D-Man-(1-&gt;6)]-beta-D-Man-(1-&gt;4)-beta-D-GlcNAc-(1-&gt;4)-alpha-D-GlcNAc-diphospho-di-trans,poly-cis-dolichol + a di-trans,poly-cis-dolichyl beta-D-mannosyl phosphate = an alpha-D-Man-(1-&gt;2)-alpha-D-Man-(1-&gt;2)-alpha-D-Man-(1-&gt;3)-[alpha-D-Man-(1-&gt;2)-alpha-D-Man-(1-&gt;3)-[alpha-D-Man-(1-&gt;6)]-alpha-D-Man-(1-&gt;6)]-beta-D-Man-(1-&gt;4)-beta-D-GlcNAc-(1-&gt;4)-alpha-D-GlcNAc-diphospho-di-trans,poly-cis-dolichol + a di-trans,poly-cis-dolichyl phosphate + H(+)</text>
        <dbReference type="Rhea" id="RHEA:29535"/>
        <dbReference type="Rhea" id="RHEA-COMP:19498"/>
        <dbReference type="Rhea" id="RHEA-COMP:19501"/>
        <dbReference type="Rhea" id="RHEA-COMP:19518"/>
        <dbReference type="Rhea" id="RHEA-COMP:19519"/>
        <dbReference type="ChEBI" id="CHEBI:15378"/>
        <dbReference type="ChEBI" id="CHEBI:57683"/>
        <dbReference type="ChEBI" id="CHEBI:58211"/>
        <dbReference type="ChEBI" id="CHEBI:132517"/>
        <dbReference type="ChEBI" id="CHEBI:132519"/>
        <dbReference type="EC" id="2.4.1.260"/>
    </reaction>
    <physiologicalReaction direction="left-to-right" evidence="13">
        <dbReference type="Rhea" id="RHEA:29536"/>
    </physiologicalReaction>
</comment>
<keyword evidence="8 14" id="KW-0812">Transmembrane</keyword>
<evidence type="ECO:0000256" key="6">
    <source>
        <dbReference type="ARBA" id="ARBA00022676"/>
    </source>
</evidence>
<evidence type="ECO:0000256" key="4">
    <source>
        <dbReference type="ARBA" id="ARBA00006483"/>
    </source>
</evidence>
<accession>A0A7J6HJH5</accession>
<feature type="transmembrane region" description="Helical" evidence="14">
    <location>
        <begin position="123"/>
        <end position="143"/>
    </location>
</feature>
<dbReference type="AlphaFoldDB" id="A0A7J6HJH5"/>
<keyword evidence="9 14" id="KW-0256">Endoplasmic reticulum</keyword>
<feature type="transmembrane region" description="Helical" evidence="14">
    <location>
        <begin position="205"/>
        <end position="229"/>
    </location>
</feature>
<name>A0A7J6HJH5_CANSA</name>
<dbReference type="EMBL" id="JAATIP010000007">
    <property type="protein sequence ID" value="KAF4395195.1"/>
    <property type="molecule type" value="Genomic_DNA"/>
</dbReference>
<dbReference type="PANTHER" id="PTHR22760">
    <property type="entry name" value="GLYCOSYLTRANSFERASE"/>
    <property type="match status" value="1"/>
</dbReference>
<evidence type="ECO:0000256" key="8">
    <source>
        <dbReference type="ARBA" id="ARBA00022692"/>
    </source>
</evidence>
<feature type="transmembrane region" description="Helical" evidence="14">
    <location>
        <begin position="544"/>
        <end position="565"/>
    </location>
</feature>
<feature type="transmembrane region" description="Helical" evidence="14">
    <location>
        <begin position="12"/>
        <end position="31"/>
    </location>
</feature>
<evidence type="ECO:0000256" key="15">
    <source>
        <dbReference type="SAM" id="MobiDB-lite"/>
    </source>
</evidence>
<feature type="transmembrane region" description="Helical" evidence="14">
    <location>
        <begin position="97"/>
        <end position="116"/>
    </location>
</feature>
<comment type="similarity">
    <text evidence="5 14">Belongs to the glycosyltransferase 22 family.</text>
</comment>
<evidence type="ECO:0000256" key="9">
    <source>
        <dbReference type="ARBA" id="ARBA00022824"/>
    </source>
</evidence>
<evidence type="ECO:0000313" key="17">
    <source>
        <dbReference type="Proteomes" id="UP000525078"/>
    </source>
</evidence>
<evidence type="ECO:0000256" key="2">
    <source>
        <dbReference type="ARBA" id="ARBA00004477"/>
    </source>
</evidence>
<feature type="transmembrane region" description="Helical" evidence="14">
    <location>
        <begin position="241"/>
        <end position="261"/>
    </location>
</feature>
<feature type="transmembrane region" description="Helical" evidence="14">
    <location>
        <begin position="40"/>
        <end position="59"/>
    </location>
</feature>
<keyword evidence="10 14" id="KW-1133">Transmembrane helix</keyword>
<feature type="transmembrane region" description="Helical" evidence="14">
    <location>
        <begin position="155"/>
        <end position="173"/>
    </location>
</feature>
<evidence type="ECO:0000256" key="5">
    <source>
        <dbReference type="ARBA" id="ARBA00007063"/>
    </source>
</evidence>
<dbReference type="GO" id="GO:0052917">
    <property type="term" value="F:dol-P-Man:Man(7)GlcNAc(2)-PP-Dol alpha-1,6-mannosyltransferase activity"/>
    <property type="evidence" value="ECO:0007669"/>
    <property type="project" value="UniProtKB-EC"/>
</dbReference>
<comment type="caution">
    <text evidence="16">The sequence shown here is derived from an EMBL/GenBank/DDBJ whole genome shotgun (WGS) entry which is preliminary data.</text>
</comment>
<evidence type="ECO:0000256" key="1">
    <source>
        <dbReference type="ARBA" id="ARBA00002501"/>
    </source>
</evidence>
<feature type="region of interest" description="Disordered" evidence="15">
    <location>
        <begin position="467"/>
        <end position="486"/>
    </location>
</feature>
<evidence type="ECO:0000256" key="14">
    <source>
        <dbReference type="RuleBase" id="RU363075"/>
    </source>
</evidence>
<dbReference type="InterPro" id="IPR004895">
    <property type="entry name" value="Prenylated_rab_accept_PRA1"/>
</dbReference>
<dbReference type="InterPro" id="IPR005599">
    <property type="entry name" value="GPI_mannosylTrfase"/>
</dbReference>